<evidence type="ECO:0000313" key="1">
    <source>
        <dbReference type="EMBL" id="RGM36489.1"/>
    </source>
</evidence>
<sequence>MDKARIVEIKKKIYTLLDCNGFEKKLNSGEPFTFSYIKHGDSFELKIRFPKDEFECSPMVATLSFPRFNLKSELQCSYDLYEKTGNSFLESIYKSFAEEYKNFFFKEIKEDLK</sequence>
<name>A0A3E4W2Q5_PHOVU</name>
<evidence type="ECO:0000313" key="2">
    <source>
        <dbReference type="Proteomes" id="UP000261003"/>
    </source>
</evidence>
<organism evidence="1 2">
    <name type="scientific">Phocaeicola vulgatus</name>
    <name type="common">Bacteroides vulgatus</name>
    <dbReference type="NCBI Taxonomy" id="821"/>
    <lineage>
        <taxon>Bacteria</taxon>
        <taxon>Pseudomonadati</taxon>
        <taxon>Bacteroidota</taxon>
        <taxon>Bacteroidia</taxon>
        <taxon>Bacteroidales</taxon>
        <taxon>Bacteroidaceae</taxon>
        <taxon>Phocaeicola</taxon>
    </lineage>
</organism>
<dbReference type="Proteomes" id="UP000261003">
    <property type="component" value="Unassembled WGS sequence"/>
</dbReference>
<dbReference type="AlphaFoldDB" id="A0A3E4W2Q5"/>
<proteinExistence type="predicted"/>
<reference evidence="1 2" key="1">
    <citation type="submission" date="2018-08" db="EMBL/GenBank/DDBJ databases">
        <title>A genome reference for cultivated species of the human gut microbiota.</title>
        <authorList>
            <person name="Zou Y."/>
            <person name="Xue W."/>
            <person name="Luo G."/>
        </authorList>
    </citation>
    <scope>NUCLEOTIDE SEQUENCE [LARGE SCALE GENOMIC DNA]</scope>
    <source>
        <strain evidence="1 2">OM08-13BH</strain>
    </source>
</reference>
<accession>A0A3E4W2Q5</accession>
<dbReference type="RefSeq" id="WP_117720631.1">
    <property type="nucleotide sequence ID" value="NZ_QSTG01000080.1"/>
</dbReference>
<dbReference type="EMBL" id="QSTG01000080">
    <property type="protein sequence ID" value="RGM36489.1"/>
    <property type="molecule type" value="Genomic_DNA"/>
</dbReference>
<comment type="caution">
    <text evidence="1">The sequence shown here is derived from an EMBL/GenBank/DDBJ whole genome shotgun (WGS) entry which is preliminary data.</text>
</comment>
<gene>
    <name evidence="1" type="ORF">DXC16_23490</name>
</gene>
<protein>
    <submittedName>
        <fullName evidence="1">Uncharacterized protein</fullName>
    </submittedName>
</protein>